<accession>A0A6J4SMN4</accession>
<organism evidence="2">
    <name type="scientific">uncultured Solirubrobacteraceae bacterium</name>
    <dbReference type="NCBI Taxonomy" id="1162706"/>
    <lineage>
        <taxon>Bacteria</taxon>
        <taxon>Bacillati</taxon>
        <taxon>Actinomycetota</taxon>
        <taxon>Thermoleophilia</taxon>
        <taxon>Solirubrobacterales</taxon>
        <taxon>Solirubrobacteraceae</taxon>
        <taxon>environmental samples</taxon>
    </lineage>
</organism>
<evidence type="ECO:0000256" key="1">
    <source>
        <dbReference type="SAM" id="MobiDB-lite"/>
    </source>
</evidence>
<feature type="compositionally biased region" description="Low complexity" evidence="1">
    <location>
        <begin position="88"/>
        <end position="104"/>
    </location>
</feature>
<feature type="compositionally biased region" description="Low complexity" evidence="1">
    <location>
        <begin position="141"/>
        <end position="150"/>
    </location>
</feature>
<dbReference type="AlphaFoldDB" id="A0A6J4SMN4"/>
<sequence length="150" mass="16302">DQGYDSPRAASAERAGGRCARTRLARRLLRSPRRNDNNDHHRARPGAPRDVRGAGRDGPDRTDDAPRRLRRAAGDRGVRHGLRDVAHTRPQAGRPGARPARAPRPQGPGGRAAAARDRAQGTRTGGGGARARRRRHRALRWPRPAGGDVL</sequence>
<feature type="compositionally biased region" description="Basic and acidic residues" evidence="1">
    <location>
        <begin position="47"/>
        <end position="87"/>
    </location>
</feature>
<evidence type="ECO:0000313" key="2">
    <source>
        <dbReference type="EMBL" id="CAA9498134.1"/>
    </source>
</evidence>
<feature type="compositionally biased region" description="Basic residues" evidence="1">
    <location>
        <begin position="20"/>
        <end position="32"/>
    </location>
</feature>
<feature type="compositionally biased region" description="Basic residues" evidence="1">
    <location>
        <begin position="130"/>
        <end position="140"/>
    </location>
</feature>
<dbReference type="EMBL" id="CADCVT010000176">
    <property type="protein sequence ID" value="CAA9498134.1"/>
    <property type="molecule type" value="Genomic_DNA"/>
</dbReference>
<gene>
    <name evidence="2" type="ORF">AVDCRST_MAG85-1589</name>
</gene>
<feature type="non-terminal residue" evidence="2">
    <location>
        <position position="1"/>
    </location>
</feature>
<feature type="non-terminal residue" evidence="2">
    <location>
        <position position="150"/>
    </location>
</feature>
<name>A0A6J4SMN4_9ACTN</name>
<feature type="region of interest" description="Disordered" evidence="1">
    <location>
        <begin position="1"/>
        <end position="150"/>
    </location>
</feature>
<reference evidence="2" key="1">
    <citation type="submission" date="2020-02" db="EMBL/GenBank/DDBJ databases">
        <authorList>
            <person name="Meier V. D."/>
        </authorList>
    </citation>
    <scope>NUCLEOTIDE SEQUENCE</scope>
    <source>
        <strain evidence="2">AVDCRST_MAG85</strain>
    </source>
</reference>
<protein>
    <submittedName>
        <fullName evidence="2">Uncharacterized protein</fullName>
    </submittedName>
</protein>
<proteinExistence type="predicted"/>